<organism evidence="1 2">
    <name type="scientific">Brassica cretica</name>
    <name type="common">Mustard</name>
    <dbReference type="NCBI Taxonomy" id="69181"/>
    <lineage>
        <taxon>Eukaryota</taxon>
        <taxon>Viridiplantae</taxon>
        <taxon>Streptophyta</taxon>
        <taxon>Embryophyta</taxon>
        <taxon>Tracheophyta</taxon>
        <taxon>Spermatophyta</taxon>
        <taxon>Magnoliopsida</taxon>
        <taxon>eudicotyledons</taxon>
        <taxon>Gunneridae</taxon>
        <taxon>Pentapetalae</taxon>
        <taxon>rosids</taxon>
        <taxon>malvids</taxon>
        <taxon>Brassicales</taxon>
        <taxon>Brassicaceae</taxon>
        <taxon>Brassiceae</taxon>
        <taxon>Brassica</taxon>
    </lineage>
</organism>
<dbReference type="AlphaFoldDB" id="A0A8S9MKB9"/>
<evidence type="ECO:0000313" key="1">
    <source>
        <dbReference type="EMBL" id="KAF2618638.1"/>
    </source>
</evidence>
<dbReference type="Proteomes" id="UP000712281">
    <property type="component" value="Unassembled WGS sequence"/>
</dbReference>
<comment type="caution">
    <text evidence="1">The sequence shown here is derived from an EMBL/GenBank/DDBJ whole genome shotgun (WGS) entry which is preliminary data.</text>
</comment>
<name>A0A8S9MKB9_BRACR</name>
<reference evidence="1" key="1">
    <citation type="submission" date="2019-12" db="EMBL/GenBank/DDBJ databases">
        <title>Genome sequencing and annotation of Brassica cretica.</title>
        <authorList>
            <person name="Studholme D.J."/>
            <person name="Sarris P.F."/>
        </authorList>
    </citation>
    <scope>NUCLEOTIDE SEQUENCE</scope>
    <source>
        <strain evidence="1">PFS-001/15</strain>
        <tissue evidence="1">Leaf</tissue>
    </source>
</reference>
<dbReference type="EMBL" id="QGKW02000007">
    <property type="protein sequence ID" value="KAF2618638.1"/>
    <property type="molecule type" value="Genomic_DNA"/>
</dbReference>
<accession>A0A8S9MKB9</accession>
<sequence length="76" mass="8687">MFYTLKFINSSFSVLSSPKNLSCPHPHTSIYDLSAHHGDTEISEWIIWTGLGSEGSDLCEEKQWPEKRVALHARRI</sequence>
<proteinExistence type="predicted"/>
<evidence type="ECO:0000313" key="2">
    <source>
        <dbReference type="Proteomes" id="UP000712281"/>
    </source>
</evidence>
<gene>
    <name evidence="1" type="ORF">F2Q68_00041908</name>
</gene>
<protein>
    <submittedName>
        <fullName evidence="1">Uncharacterized protein</fullName>
    </submittedName>
</protein>